<dbReference type="InterPro" id="IPR037126">
    <property type="entry name" value="PdaC/RsiV-like_sf"/>
</dbReference>
<keyword evidence="5" id="KW-1185">Reference proteome</keyword>
<dbReference type="RefSeq" id="WP_072987935.1">
    <property type="nucleotide sequence ID" value="NZ_FQZB01000010.1"/>
</dbReference>
<evidence type="ECO:0000259" key="3">
    <source>
        <dbReference type="Pfam" id="PF13739"/>
    </source>
</evidence>
<keyword evidence="1" id="KW-0732">Signal</keyword>
<dbReference type="AlphaFoldDB" id="A0A1M6LS61"/>
<protein>
    <recommendedName>
        <fullName evidence="6">Deacetylase PdaC domain-containing protein</fullName>
    </recommendedName>
</protein>
<reference evidence="4 5" key="1">
    <citation type="submission" date="2016-11" db="EMBL/GenBank/DDBJ databases">
        <authorList>
            <person name="Jaros S."/>
            <person name="Januszkiewicz K."/>
            <person name="Wedrychowicz H."/>
        </authorList>
    </citation>
    <scope>NUCLEOTIDE SEQUENCE [LARGE SCALE GENOMIC DNA]</scope>
    <source>
        <strain evidence="4 5">DSM 21758</strain>
    </source>
</reference>
<evidence type="ECO:0008006" key="6">
    <source>
        <dbReference type="Google" id="ProtNLM"/>
    </source>
</evidence>
<sequence length="241" mass="27795">MRKRKVILLIVCIILLISTNGFAIDDKSIDVRVTVTSKEIKEDLTYIHQDVTYPVVNINKYKEAQEKINKKIGGDIESWRVDLNKSAKQYENDYKDIQGELIPFEIVSKYKVALNKDNILSIPVDYYQYTGGAHGLTIRNGYNFAVNTGTLLSLGDLFKDNYNYIKIINNNIKNQIAKNPEEYFDNGAVFKTIKVNQDFYLTEDALIIYFQLYEIAPYVGGIREFKIPYSEIKEGLKYPIT</sequence>
<evidence type="ECO:0000259" key="2">
    <source>
        <dbReference type="Pfam" id="PF11738"/>
    </source>
</evidence>
<dbReference type="InterPro" id="IPR025303">
    <property type="entry name" value="PdaC"/>
</dbReference>
<dbReference type="OrthoDB" id="5637at2"/>
<feature type="chain" id="PRO_5012906663" description="Deacetylase PdaC domain-containing protein" evidence="1">
    <location>
        <begin position="24"/>
        <end position="241"/>
    </location>
</feature>
<gene>
    <name evidence="4" type="ORF">SAMN02745163_02473</name>
</gene>
<feature type="domain" description="DUF3298" evidence="2">
    <location>
        <begin position="156"/>
        <end position="230"/>
    </location>
</feature>
<dbReference type="Gene3D" id="3.90.640.20">
    <property type="entry name" value="Heat-shock cognate protein, ATPase"/>
    <property type="match status" value="1"/>
</dbReference>
<evidence type="ECO:0000313" key="4">
    <source>
        <dbReference type="EMBL" id="SHJ74040.1"/>
    </source>
</evidence>
<dbReference type="Pfam" id="PF11738">
    <property type="entry name" value="DUF3298"/>
    <property type="match status" value="1"/>
</dbReference>
<dbReference type="Gene3D" id="3.30.565.40">
    <property type="entry name" value="Fervidobacterium nodosum Rt17-B1 like"/>
    <property type="match status" value="1"/>
</dbReference>
<feature type="domain" description="Deacetylase PdaC" evidence="3">
    <location>
        <begin position="40"/>
        <end position="137"/>
    </location>
</feature>
<dbReference type="InterPro" id="IPR021729">
    <property type="entry name" value="DUF3298"/>
</dbReference>
<evidence type="ECO:0000313" key="5">
    <source>
        <dbReference type="Proteomes" id="UP000184310"/>
    </source>
</evidence>
<dbReference type="Proteomes" id="UP000184310">
    <property type="component" value="Unassembled WGS sequence"/>
</dbReference>
<name>A0A1M6LS61_9CLOT</name>
<accession>A0A1M6LS61</accession>
<dbReference type="EMBL" id="FQZB01000010">
    <property type="protein sequence ID" value="SHJ74040.1"/>
    <property type="molecule type" value="Genomic_DNA"/>
</dbReference>
<proteinExistence type="predicted"/>
<evidence type="ECO:0000256" key="1">
    <source>
        <dbReference type="SAM" id="SignalP"/>
    </source>
</evidence>
<dbReference type="Pfam" id="PF13739">
    <property type="entry name" value="PdaC"/>
    <property type="match status" value="1"/>
</dbReference>
<feature type="signal peptide" evidence="1">
    <location>
        <begin position="1"/>
        <end position="23"/>
    </location>
</feature>
<organism evidence="4 5">
    <name type="scientific">Clostridium cavendishii DSM 21758</name>
    <dbReference type="NCBI Taxonomy" id="1121302"/>
    <lineage>
        <taxon>Bacteria</taxon>
        <taxon>Bacillati</taxon>
        <taxon>Bacillota</taxon>
        <taxon>Clostridia</taxon>
        <taxon>Eubacteriales</taxon>
        <taxon>Clostridiaceae</taxon>
        <taxon>Clostridium</taxon>
    </lineage>
</organism>
<dbReference type="STRING" id="1121302.SAMN02745163_02473"/>